<dbReference type="EMBL" id="CAJZBQ010000021">
    <property type="protein sequence ID" value="CAG9318994.1"/>
    <property type="molecule type" value="Genomic_DNA"/>
</dbReference>
<gene>
    <name evidence="1" type="ORF">BSTOLATCC_MIC22347</name>
</gene>
<organism evidence="1 2">
    <name type="scientific">Blepharisma stoltei</name>
    <dbReference type="NCBI Taxonomy" id="1481888"/>
    <lineage>
        <taxon>Eukaryota</taxon>
        <taxon>Sar</taxon>
        <taxon>Alveolata</taxon>
        <taxon>Ciliophora</taxon>
        <taxon>Postciliodesmatophora</taxon>
        <taxon>Heterotrichea</taxon>
        <taxon>Heterotrichida</taxon>
        <taxon>Blepharismidae</taxon>
        <taxon>Blepharisma</taxon>
    </lineage>
</organism>
<accession>A0AAU9IWU9</accession>
<evidence type="ECO:0008006" key="3">
    <source>
        <dbReference type="Google" id="ProtNLM"/>
    </source>
</evidence>
<proteinExistence type="predicted"/>
<reference evidence="1" key="1">
    <citation type="submission" date="2021-09" db="EMBL/GenBank/DDBJ databases">
        <authorList>
            <consortium name="AG Swart"/>
            <person name="Singh M."/>
            <person name="Singh A."/>
            <person name="Seah K."/>
            <person name="Emmerich C."/>
        </authorList>
    </citation>
    <scope>NUCLEOTIDE SEQUENCE</scope>
    <source>
        <strain evidence="1">ATCC30299</strain>
    </source>
</reference>
<evidence type="ECO:0000313" key="1">
    <source>
        <dbReference type="EMBL" id="CAG9318994.1"/>
    </source>
</evidence>
<sequence>MIIKSGRRFIQEHSLDKTKIDLMLSRLRGTLNQVNPKDLKNIFHIDYRNLATTSDLTLKESSQSRLSKAQQEFLIKSVAGFNSTFPDSERIKPELDSFGGREGNMISHIDHFLRTMVLVGYNEGITINKEEPIFLSSGEKKGKSDYVINRDNTPRIVLRLIRKEDRKIRGTDPELAFAANIFEMYATYWKNPIWDVYGCITDLNSWNFCKFDGNEFHRCSKTQKLVLSPPSIVALALKFIDIIDPSKE</sequence>
<keyword evidence="2" id="KW-1185">Reference proteome</keyword>
<evidence type="ECO:0000313" key="2">
    <source>
        <dbReference type="Proteomes" id="UP001162131"/>
    </source>
</evidence>
<dbReference type="Proteomes" id="UP001162131">
    <property type="component" value="Unassembled WGS sequence"/>
</dbReference>
<comment type="caution">
    <text evidence="1">The sequence shown here is derived from an EMBL/GenBank/DDBJ whole genome shotgun (WGS) entry which is preliminary data.</text>
</comment>
<name>A0AAU9IWU9_9CILI</name>
<protein>
    <recommendedName>
        <fullName evidence="3">Restriction endonuclease</fullName>
    </recommendedName>
</protein>
<dbReference type="AlphaFoldDB" id="A0AAU9IWU9"/>